<evidence type="ECO:0000256" key="2">
    <source>
        <dbReference type="ARBA" id="ARBA00023125"/>
    </source>
</evidence>
<evidence type="ECO:0000259" key="4">
    <source>
        <dbReference type="PROSITE" id="PS50043"/>
    </source>
</evidence>
<gene>
    <name evidence="6" type="ORF">D3H65_09935</name>
</gene>
<dbReference type="Gene3D" id="3.40.50.2300">
    <property type="match status" value="1"/>
</dbReference>
<dbReference type="PANTHER" id="PTHR43214:SF37">
    <property type="entry name" value="TRANSCRIPTIONAL REGULATORY PROTEIN YDFI"/>
    <property type="match status" value="1"/>
</dbReference>
<dbReference type="SUPFAM" id="SSF46894">
    <property type="entry name" value="C-terminal effector domain of the bipartite response regulators"/>
    <property type="match status" value="1"/>
</dbReference>
<feature type="modified residue" description="4-aspartylphosphate" evidence="3">
    <location>
        <position position="59"/>
    </location>
</feature>
<dbReference type="GO" id="GO:0003677">
    <property type="term" value="F:DNA binding"/>
    <property type="evidence" value="ECO:0007669"/>
    <property type="project" value="UniProtKB-KW"/>
</dbReference>
<evidence type="ECO:0000256" key="1">
    <source>
        <dbReference type="ARBA" id="ARBA00022553"/>
    </source>
</evidence>
<feature type="domain" description="HTH luxR-type" evidence="4">
    <location>
        <begin position="156"/>
        <end position="221"/>
    </location>
</feature>
<dbReference type="InterPro" id="IPR000792">
    <property type="entry name" value="Tscrpt_reg_LuxR_C"/>
</dbReference>
<dbReference type="Proteomes" id="UP000263900">
    <property type="component" value="Chromosome"/>
</dbReference>
<feature type="domain" description="Response regulatory" evidence="5">
    <location>
        <begin position="4"/>
        <end position="124"/>
    </location>
</feature>
<dbReference type="PROSITE" id="PS00622">
    <property type="entry name" value="HTH_LUXR_1"/>
    <property type="match status" value="1"/>
</dbReference>
<dbReference type="InterPro" id="IPR039420">
    <property type="entry name" value="WalR-like"/>
</dbReference>
<evidence type="ECO:0000256" key="3">
    <source>
        <dbReference type="PROSITE-ProRule" id="PRU00169"/>
    </source>
</evidence>
<dbReference type="RefSeq" id="WP_119050161.1">
    <property type="nucleotide sequence ID" value="NZ_CP032157.1"/>
</dbReference>
<dbReference type="PROSITE" id="PS50043">
    <property type="entry name" value="HTH_LUXR_2"/>
    <property type="match status" value="1"/>
</dbReference>
<dbReference type="SMART" id="SM00421">
    <property type="entry name" value="HTH_LUXR"/>
    <property type="match status" value="1"/>
</dbReference>
<dbReference type="SMART" id="SM00448">
    <property type="entry name" value="REC"/>
    <property type="match status" value="1"/>
</dbReference>
<sequence length="225" mass="25072">MEFRIALAEDNAVNRNTFMQKLKVSGRMELVFVARNGNECLEQLKGLSHTGLPEVIFMDLEMPELDGIETIRIAKSLYPHIQFIVLTVFDDDAKIFEAIRAGASGYILKHEPAAVLEAAVVEVLQTGGAPMSPAIARKALQLLSRATSPAQEITTTQEIPVNITEREQQILQHMVSGWDAKRIAVELQVSVLTIRKHIANIYDKLHVNSRAQVISLAHKNKWLKG</sequence>
<dbReference type="EMBL" id="CP032157">
    <property type="protein sequence ID" value="AXY74274.1"/>
    <property type="molecule type" value="Genomic_DNA"/>
</dbReference>
<dbReference type="InterPro" id="IPR016032">
    <property type="entry name" value="Sig_transdc_resp-reg_C-effctor"/>
</dbReference>
<evidence type="ECO:0000313" key="6">
    <source>
        <dbReference type="EMBL" id="AXY74274.1"/>
    </source>
</evidence>
<proteinExistence type="predicted"/>
<keyword evidence="7" id="KW-1185">Reference proteome</keyword>
<dbReference type="CDD" id="cd06170">
    <property type="entry name" value="LuxR_C_like"/>
    <property type="match status" value="1"/>
</dbReference>
<evidence type="ECO:0000313" key="7">
    <source>
        <dbReference type="Proteomes" id="UP000263900"/>
    </source>
</evidence>
<name>A0A3B7MIL0_9BACT</name>
<evidence type="ECO:0000259" key="5">
    <source>
        <dbReference type="PROSITE" id="PS50110"/>
    </source>
</evidence>
<reference evidence="6 7" key="1">
    <citation type="submission" date="2018-09" db="EMBL/GenBank/DDBJ databases">
        <title>Genome sequencing of strain 6GH32-13.</title>
        <authorList>
            <person name="Weon H.-Y."/>
            <person name="Heo J."/>
            <person name="Kwon S.-W."/>
        </authorList>
    </citation>
    <scope>NUCLEOTIDE SEQUENCE [LARGE SCALE GENOMIC DNA]</scope>
    <source>
        <strain evidence="6 7">5GH32-13</strain>
    </source>
</reference>
<dbReference type="AlphaFoldDB" id="A0A3B7MIL0"/>
<dbReference type="CDD" id="cd17535">
    <property type="entry name" value="REC_NarL-like"/>
    <property type="match status" value="1"/>
</dbReference>
<dbReference type="InterPro" id="IPR011006">
    <property type="entry name" value="CheY-like_superfamily"/>
</dbReference>
<dbReference type="PRINTS" id="PR00038">
    <property type="entry name" value="HTHLUXR"/>
</dbReference>
<dbReference type="Pfam" id="PF00072">
    <property type="entry name" value="Response_reg"/>
    <property type="match status" value="1"/>
</dbReference>
<protein>
    <submittedName>
        <fullName evidence="6">DNA-binding response regulator</fullName>
    </submittedName>
</protein>
<keyword evidence="2 6" id="KW-0238">DNA-binding</keyword>
<dbReference type="GO" id="GO:0006355">
    <property type="term" value="P:regulation of DNA-templated transcription"/>
    <property type="evidence" value="ECO:0007669"/>
    <property type="project" value="InterPro"/>
</dbReference>
<dbReference type="PANTHER" id="PTHR43214">
    <property type="entry name" value="TWO-COMPONENT RESPONSE REGULATOR"/>
    <property type="match status" value="1"/>
</dbReference>
<organism evidence="6 7">
    <name type="scientific">Paraflavitalea soli</name>
    <dbReference type="NCBI Taxonomy" id="2315862"/>
    <lineage>
        <taxon>Bacteria</taxon>
        <taxon>Pseudomonadati</taxon>
        <taxon>Bacteroidota</taxon>
        <taxon>Chitinophagia</taxon>
        <taxon>Chitinophagales</taxon>
        <taxon>Chitinophagaceae</taxon>
        <taxon>Paraflavitalea</taxon>
    </lineage>
</organism>
<dbReference type="InterPro" id="IPR058245">
    <property type="entry name" value="NreC/VraR/RcsB-like_REC"/>
</dbReference>
<keyword evidence="1 3" id="KW-0597">Phosphoprotein</keyword>
<dbReference type="KEGG" id="pseg:D3H65_09935"/>
<dbReference type="Pfam" id="PF00196">
    <property type="entry name" value="GerE"/>
    <property type="match status" value="1"/>
</dbReference>
<dbReference type="OrthoDB" id="9797341at2"/>
<accession>A0A3B7MIL0</accession>
<dbReference type="SUPFAM" id="SSF52172">
    <property type="entry name" value="CheY-like"/>
    <property type="match status" value="1"/>
</dbReference>
<dbReference type="GO" id="GO:0000160">
    <property type="term" value="P:phosphorelay signal transduction system"/>
    <property type="evidence" value="ECO:0007669"/>
    <property type="project" value="InterPro"/>
</dbReference>
<dbReference type="PROSITE" id="PS50110">
    <property type="entry name" value="RESPONSE_REGULATORY"/>
    <property type="match status" value="1"/>
</dbReference>
<dbReference type="InterPro" id="IPR001789">
    <property type="entry name" value="Sig_transdc_resp-reg_receiver"/>
</dbReference>